<evidence type="ECO:0000313" key="2">
    <source>
        <dbReference type="EMBL" id="KIM89336.1"/>
    </source>
</evidence>
<feature type="compositionally biased region" description="Low complexity" evidence="1">
    <location>
        <begin position="99"/>
        <end position="135"/>
    </location>
</feature>
<evidence type="ECO:0008006" key="4">
    <source>
        <dbReference type="Google" id="ProtNLM"/>
    </source>
</evidence>
<organism evidence="2 3">
    <name type="scientific">Piloderma croceum (strain F 1598)</name>
    <dbReference type="NCBI Taxonomy" id="765440"/>
    <lineage>
        <taxon>Eukaryota</taxon>
        <taxon>Fungi</taxon>
        <taxon>Dikarya</taxon>
        <taxon>Basidiomycota</taxon>
        <taxon>Agaricomycotina</taxon>
        <taxon>Agaricomycetes</taxon>
        <taxon>Agaricomycetidae</taxon>
        <taxon>Atheliales</taxon>
        <taxon>Atheliaceae</taxon>
        <taxon>Piloderma</taxon>
    </lineage>
</organism>
<reference evidence="2 3" key="1">
    <citation type="submission" date="2014-04" db="EMBL/GenBank/DDBJ databases">
        <authorList>
            <consortium name="DOE Joint Genome Institute"/>
            <person name="Kuo A."/>
            <person name="Tarkka M."/>
            <person name="Buscot F."/>
            <person name="Kohler A."/>
            <person name="Nagy L.G."/>
            <person name="Floudas D."/>
            <person name="Copeland A."/>
            <person name="Barry K.W."/>
            <person name="Cichocki N."/>
            <person name="Veneault-Fourrey C."/>
            <person name="LaButti K."/>
            <person name="Lindquist E.A."/>
            <person name="Lipzen A."/>
            <person name="Lundell T."/>
            <person name="Morin E."/>
            <person name="Murat C."/>
            <person name="Sun H."/>
            <person name="Tunlid A."/>
            <person name="Henrissat B."/>
            <person name="Grigoriev I.V."/>
            <person name="Hibbett D.S."/>
            <person name="Martin F."/>
            <person name="Nordberg H.P."/>
            <person name="Cantor M.N."/>
            <person name="Hua S.X."/>
        </authorList>
    </citation>
    <scope>NUCLEOTIDE SEQUENCE [LARGE SCALE GENOMIC DNA]</scope>
    <source>
        <strain evidence="2 3">F 1598</strain>
    </source>
</reference>
<dbReference type="EMBL" id="KN832975">
    <property type="protein sequence ID" value="KIM89336.1"/>
    <property type="molecule type" value="Genomic_DNA"/>
</dbReference>
<evidence type="ECO:0000313" key="3">
    <source>
        <dbReference type="Proteomes" id="UP000054166"/>
    </source>
</evidence>
<gene>
    <name evidence="2" type="ORF">PILCRDRAFT_221135</name>
</gene>
<feature type="compositionally biased region" description="Polar residues" evidence="1">
    <location>
        <begin position="16"/>
        <end position="28"/>
    </location>
</feature>
<dbReference type="InParanoid" id="A0A0C3GFA5"/>
<keyword evidence="3" id="KW-1185">Reference proteome</keyword>
<accession>A0A0C3GFA5</accession>
<reference evidence="3" key="2">
    <citation type="submission" date="2015-01" db="EMBL/GenBank/DDBJ databases">
        <title>Evolutionary Origins and Diversification of the Mycorrhizal Mutualists.</title>
        <authorList>
            <consortium name="DOE Joint Genome Institute"/>
            <consortium name="Mycorrhizal Genomics Consortium"/>
            <person name="Kohler A."/>
            <person name="Kuo A."/>
            <person name="Nagy L.G."/>
            <person name="Floudas D."/>
            <person name="Copeland A."/>
            <person name="Barry K.W."/>
            <person name="Cichocki N."/>
            <person name="Veneault-Fourrey C."/>
            <person name="LaButti K."/>
            <person name="Lindquist E.A."/>
            <person name="Lipzen A."/>
            <person name="Lundell T."/>
            <person name="Morin E."/>
            <person name="Murat C."/>
            <person name="Riley R."/>
            <person name="Ohm R."/>
            <person name="Sun H."/>
            <person name="Tunlid A."/>
            <person name="Henrissat B."/>
            <person name="Grigoriev I.V."/>
            <person name="Hibbett D.S."/>
            <person name="Martin F."/>
        </authorList>
    </citation>
    <scope>NUCLEOTIDE SEQUENCE [LARGE SCALE GENOMIC DNA]</scope>
    <source>
        <strain evidence="3">F 1598</strain>
    </source>
</reference>
<dbReference type="Proteomes" id="UP000054166">
    <property type="component" value="Unassembled WGS sequence"/>
</dbReference>
<sequence length="213" mass="22747">MMSPTSRPSHRRSRTLSQFSVSSESSKLTLDLSKLATTTIGSYNASGSFSPTTSARASLISITGPSRKRPSLDLPLGKQRPVSLRHGDEVESPTPPSPETASPSSPSSPLSIKSSLSSVPSISRTSSSFSASGALSERKPKASLAGEGRHNKLHPVLAACEKMSRVSSRAVCSTCMKPGYDYPRCAKCGDMWCSRACRLRDGVKRHICSRTNM</sequence>
<dbReference type="OrthoDB" id="2526979at2759"/>
<protein>
    <recommendedName>
        <fullName evidence="4">HIT-type domain-containing protein</fullName>
    </recommendedName>
</protein>
<dbReference type="AlphaFoldDB" id="A0A0C3GFA5"/>
<feature type="region of interest" description="Disordered" evidence="1">
    <location>
        <begin position="60"/>
        <end position="148"/>
    </location>
</feature>
<name>A0A0C3GFA5_PILCF</name>
<proteinExistence type="predicted"/>
<dbReference type="HOGENOM" id="CLU_078306_0_0_1"/>
<feature type="region of interest" description="Disordered" evidence="1">
    <location>
        <begin position="1"/>
        <end position="28"/>
    </location>
</feature>
<evidence type="ECO:0000256" key="1">
    <source>
        <dbReference type="SAM" id="MobiDB-lite"/>
    </source>
</evidence>